<organism evidence="1">
    <name type="scientific">Anguilla anguilla</name>
    <name type="common">European freshwater eel</name>
    <name type="synonym">Muraena anguilla</name>
    <dbReference type="NCBI Taxonomy" id="7936"/>
    <lineage>
        <taxon>Eukaryota</taxon>
        <taxon>Metazoa</taxon>
        <taxon>Chordata</taxon>
        <taxon>Craniata</taxon>
        <taxon>Vertebrata</taxon>
        <taxon>Euteleostomi</taxon>
        <taxon>Actinopterygii</taxon>
        <taxon>Neopterygii</taxon>
        <taxon>Teleostei</taxon>
        <taxon>Anguilliformes</taxon>
        <taxon>Anguillidae</taxon>
        <taxon>Anguilla</taxon>
    </lineage>
</organism>
<name>A0A0E9UDP6_ANGAN</name>
<reference evidence="1" key="2">
    <citation type="journal article" date="2015" name="Fish Shellfish Immunol.">
        <title>Early steps in the European eel (Anguilla anguilla)-Vibrio vulnificus interaction in the gills: Role of the RtxA13 toxin.</title>
        <authorList>
            <person name="Callol A."/>
            <person name="Pajuelo D."/>
            <person name="Ebbesson L."/>
            <person name="Teles M."/>
            <person name="MacKenzie S."/>
            <person name="Amaro C."/>
        </authorList>
    </citation>
    <scope>NUCLEOTIDE SEQUENCE</scope>
</reference>
<evidence type="ECO:0000313" key="1">
    <source>
        <dbReference type="EMBL" id="JAH63892.1"/>
    </source>
</evidence>
<protein>
    <submittedName>
        <fullName evidence="1">Uncharacterized protein</fullName>
    </submittedName>
</protein>
<accession>A0A0E9UDP6</accession>
<proteinExistence type="predicted"/>
<sequence length="15" mass="1864">MKKISSILLRFFFFS</sequence>
<reference evidence="1" key="1">
    <citation type="submission" date="2014-11" db="EMBL/GenBank/DDBJ databases">
        <authorList>
            <person name="Amaro Gonzalez C."/>
        </authorList>
    </citation>
    <scope>NUCLEOTIDE SEQUENCE</scope>
</reference>
<dbReference type="EMBL" id="GBXM01044685">
    <property type="protein sequence ID" value="JAH63892.1"/>
    <property type="molecule type" value="Transcribed_RNA"/>
</dbReference>